<dbReference type="Proteomes" id="UP000815677">
    <property type="component" value="Unassembled WGS sequence"/>
</dbReference>
<reference evidence="1" key="1">
    <citation type="submission" date="2014-09" db="EMBL/GenBank/DDBJ databases">
        <title>Genome sequence of the luminous mushroom Mycena chlorophos for searching fungal bioluminescence genes.</title>
        <authorList>
            <person name="Tanaka Y."/>
            <person name="Kasuga D."/>
            <person name="Oba Y."/>
            <person name="Hase S."/>
            <person name="Sato K."/>
            <person name="Oba Y."/>
            <person name="Sakakibara Y."/>
        </authorList>
    </citation>
    <scope>NUCLEOTIDE SEQUENCE</scope>
</reference>
<accession>A0ABQ0KV35</accession>
<gene>
    <name evidence="1" type="ORF">MCHLO_00516</name>
</gene>
<protein>
    <submittedName>
        <fullName evidence="1">Uncharacterized protein</fullName>
    </submittedName>
</protein>
<name>A0ABQ0KV35_MYCCL</name>
<feature type="non-terminal residue" evidence="1">
    <location>
        <position position="1"/>
    </location>
</feature>
<proteinExistence type="predicted"/>
<dbReference type="EMBL" id="DF838300">
    <property type="protein sequence ID" value="GAT42816.1"/>
    <property type="molecule type" value="Genomic_DNA"/>
</dbReference>
<evidence type="ECO:0000313" key="1">
    <source>
        <dbReference type="EMBL" id="GAT42816.1"/>
    </source>
</evidence>
<evidence type="ECO:0000313" key="2">
    <source>
        <dbReference type="Proteomes" id="UP000815677"/>
    </source>
</evidence>
<organism evidence="1 2">
    <name type="scientific">Mycena chlorophos</name>
    <name type="common">Agaric fungus</name>
    <name type="synonym">Agaricus chlorophos</name>
    <dbReference type="NCBI Taxonomy" id="658473"/>
    <lineage>
        <taxon>Eukaryota</taxon>
        <taxon>Fungi</taxon>
        <taxon>Dikarya</taxon>
        <taxon>Basidiomycota</taxon>
        <taxon>Agaricomycotina</taxon>
        <taxon>Agaricomycetes</taxon>
        <taxon>Agaricomycetidae</taxon>
        <taxon>Agaricales</taxon>
        <taxon>Marasmiineae</taxon>
        <taxon>Mycenaceae</taxon>
        <taxon>Mycena</taxon>
    </lineage>
</organism>
<sequence length="82" mass="9258">PAHSIRIRLRRRRFGNNSKFSAADFLLGDVFVWVQHDEPVESAATKTCSATCSSWEGQVGLGRLGWLVDGQYMQEMTWAQAE</sequence>
<keyword evidence="2" id="KW-1185">Reference proteome</keyword>